<dbReference type="CDD" id="cd01314">
    <property type="entry name" value="D-HYD"/>
    <property type="match status" value="1"/>
</dbReference>
<protein>
    <submittedName>
        <fullName evidence="7">Dihydropyrimidinase</fullName>
    </submittedName>
</protein>
<evidence type="ECO:0000256" key="3">
    <source>
        <dbReference type="ARBA" id="ARBA00022723"/>
    </source>
</evidence>
<keyword evidence="3" id="KW-0479">Metal-binding</keyword>
<feature type="modified residue" description="N6-carboxylysine" evidence="5">
    <location>
        <position position="150"/>
    </location>
</feature>
<dbReference type="Pfam" id="PF01979">
    <property type="entry name" value="Amidohydro_1"/>
    <property type="match status" value="1"/>
</dbReference>
<dbReference type="InterPro" id="IPR032466">
    <property type="entry name" value="Metal_Hydrolase"/>
</dbReference>
<dbReference type="PANTHER" id="PTHR11647">
    <property type="entry name" value="HYDRANTOINASE/DIHYDROPYRIMIDINASE FAMILY MEMBER"/>
    <property type="match status" value="1"/>
</dbReference>
<dbReference type="AlphaFoldDB" id="A0A918TJ84"/>
<comment type="similarity">
    <text evidence="2">Belongs to the metallo-dependent hydrolases superfamily. Hydantoinase/dihydropyrimidinase family.</text>
</comment>
<evidence type="ECO:0000256" key="2">
    <source>
        <dbReference type="ARBA" id="ARBA00008829"/>
    </source>
</evidence>
<dbReference type="SUPFAM" id="SSF51338">
    <property type="entry name" value="Composite domain of metallo-dependent hydrolases"/>
    <property type="match status" value="1"/>
</dbReference>
<evidence type="ECO:0000259" key="6">
    <source>
        <dbReference type="Pfam" id="PF01979"/>
    </source>
</evidence>
<dbReference type="RefSeq" id="WP_189569256.1">
    <property type="nucleotide sequence ID" value="NZ_BMXI01000005.1"/>
</dbReference>
<dbReference type="InterPro" id="IPR011059">
    <property type="entry name" value="Metal-dep_hydrolase_composite"/>
</dbReference>
<feature type="domain" description="Amidohydrolase-related" evidence="6">
    <location>
        <begin position="49"/>
        <end position="453"/>
    </location>
</feature>
<evidence type="ECO:0000256" key="1">
    <source>
        <dbReference type="ARBA" id="ARBA00001947"/>
    </source>
</evidence>
<keyword evidence="8" id="KW-1185">Reference proteome</keyword>
<dbReference type="InterPro" id="IPR050378">
    <property type="entry name" value="Metallo-dep_Hydrolases_sf"/>
</dbReference>
<dbReference type="InterPro" id="IPR006680">
    <property type="entry name" value="Amidohydro-rel"/>
</dbReference>
<keyword evidence="4" id="KW-0378">Hydrolase</keyword>
<gene>
    <name evidence="7" type="primary">dht</name>
    <name evidence="7" type="ORF">GCM10007100_15410</name>
</gene>
<dbReference type="NCBIfam" id="TIGR02033">
    <property type="entry name" value="D-hydantoinase"/>
    <property type="match status" value="1"/>
</dbReference>
<dbReference type="GO" id="GO:0005829">
    <property type="term" value="C:cytosol"/>
    <property type="evidence" value="ECO:0007669"/>
    <property type="project" value="TreeGrafter"/>
</dbReference>
<dbReference type="GO" id="GO:0046872">
    <property type="term" value="F:metal ion binding"/>
    <property type="evidence" value="ECO:0007669"/>
    <property type="project" value="UniProtKB-KW"/>
</dbReference>
<reference evidence="7" key="1">
    <citation type="journal article" date="2014" name="Int. J. Syst. Evol. Microbiol.">
        <title>Complete genome sequence of Corynebacterium casei LMG S-19264T (=DSM 44701T), isolated from a smear-ripened cheese.</title>
        <authorList>
            <consortium name="US DOE Joint Genome Institute (JGI-PGF)"/>
            <person name="Walter F."/>
            <person name="Albersmeier A."/>
            <person name="Kalinowski J."/>
            <person name="Ruckert C."/>
        </authorList>
    </citation>
    <scope>NUCLEOTIDE SEQUENCE</scope>
    <source>
        <strain evidence="7">KCTC 12988</strain>
    </source>
</reference>
<evidence type="ECO:0000313" key="8">
    <source>
        <dbReference type="Proteomes" id="UP000644507"/>
    </source>
</evidence>
<proteinExistence type="inferred from homology"/>
<evidence type="ECO:0000256" key="4">
    <source>
        <dbReference type="ARBA" id="ARBA00022801"/>
    </source>
</evidence>
<dbReference type="PANTHER" id="PTHR11647:SF1">
    <property type="entry name" value="COLLAPSIN RESPONSE MEDIATOR PROTEIN"/>
    <property type="match status" value="1"/>
</dbReference>
<sequence length="472" mass="51307">MSLLIKNGEIVTAGGRYFADIYCEDEQITAIGKDLDFDADEVIDATGKFVFPGFIDPHVHIYLPFMGTFSKDDYASASRAALVGGTTTLIEMCCPSRAEEPLEALQLWNSKAEGLSACDYTFHMGVTRFDELAESQLRTIVADYGITSFKVFLAYKGAFGIDDAELYATLKLAKELDVVVTAHCENADLVAQTQAALVAEGKVGPEWHEPSRPVTVEAEGCHHFMTFAEMTGAEVYVVHTSCQPAVEAIVAARGRGVKATIETVIPYLVLDSSYTERPDFEGAKYVMSPPIRAKEHQDFLWKKLADGTIDTVGTDHAPFDFSTQKHMGHPDPNKAVNADFSPRGEAADFTLIPNGVPSVEDRVNLLYTYGVTTGKIDLQTFVATASTNAAKRFGLFPRKGDISVGADADLVIYDPAYTGIISAETHLMNTDYSGFEGMEIKGRPACVTVRGQIAAKEGQFTGTLGRGKLLKR</sequence>
<dbReference type="FunFam" id="3.20.20.140:FF:000076">
    <property type="entry name" value="Dihydropyrimidinase like 2"/>
    <property type="match status" value="1"/>
</dbReference>
<dbReference type="EMBL" id="BMXI01000005">
    <property type="protein sequence ID" value="GHC50231.1"/>
    <property type="molecule type" value="Genomic_DNA"/>
</dbReference>
<organism evidence="7 8">
    <name type="scientific">Roseibacillus persicicus</name>
    <dbReference type="NCBI Taxonomy" id="454148"/>
    <lineage>
        <taxon>Bacteria</taxon>
        <taxon>Pseudomonadati</taxon>
        <taxon>Verrucomicrobiota</taxon>
        <taxon>Verrucomicrobiia</taxon>
        <taxon>Verrucomicrobiales</taxon>
        <taxon>Verrucomicrobiaceae</taxon>
        <taxon>Roseibacillus</taxon>
    </lineage>
</organism>
<dbReference type="Gene3D" id="2.30.40.10">
    <property type="entry name" value="Urease, subunit C, domain 1"/>
    <property type="match status" value="1"/>
</dbReference>
<comment type="caution">
    <text evidence="7">The sequence shown here is derived from an EMBL/GenBank/DDBJ whole genome shotgun (WGS) entry which is preliminary data.</text>
</comment>
<evidence type="ECO:0000313" key="7">
    <source>
        <dbReference type="EMBL" id="GHC50231.1"/>
    </source>
</evidence>
<reference evidence="7" key="2">
    <citation type="submission" date="2020-09" db="EMBL/GenBank/DDBJ databases">
        <authorList>
            <person name="Sun Q."/>
            <person name="Kim S."/>
        </authorList>
    </citation>
    <scope>NUCLEOTIDE SEQUENCE</scope>
    <source>
        <strain evidence="7">KCTC 12988</strain>
    </source>
</reference>
<dbReference type="Gene3D" id="3.20.20.140">
    <property type="entry name" value="Metal-dependent hydrolases"/>
    <property type="match status" value="1"/>
</dbReference>
<dbReference type="Proteomes" id="UP000644507">
    <property type="component" value="Unassembled WGS sequence"/>
</dbReference>
<name>A0A918TJ84_9BACT</name>
<comment type="PTM">
    <text evidence="5">Carbamylation allows a single lysine to coordinate two divalent metal cations.</text>
</comment>
<dbReference type="GO" id="GO:0016812">
    <property type="term" value="F:hydrolase activity, acting on carbon-nitrogen (but not peptide) bonds, in cyclic amides"/>
    <property type="evidence" value="ECO:0007669"/>
    <property type="project" value="TreeGrafter"/>
</dbReference>
<comment type="cofactor">
    <cofactor evidence="1">
        <name>Zn(2+)</name>
        <dbReference type="ChEBI" id="CHEBI:29105"/>
    </cofactor>
</comment>
<dbReference type="InterPro" id="IPR011778">
    <property type="entry name" value="Hydantoinase/dihydroPyrase"/>
</dbReference>
<dbReference type="SUPFAM" id="SSF51556">
    <property type="entry name" value="Metallo-dependent hydrolases"/>
    <property type="match status" value="1"/>
</dbReference>
<evidence type="ECO:0000256" key="5">
    <source>
        <dbReference type="PIRSR" id="PIRSR611778-50"/>
    </source>
</evidence>
<accession>A0A918TJ84</accession>